<name>A0A375JAS7_9BURK</name>
<dbReference type="AlphaFoldDB" id="A0A375JAS7"/>
<evidence type="ECO:0000313" key="1">
    <source>
        <dbReference type="EMBL" id="SPS02208.1"/>
    </source>
</evidence>
<gene>
    <name evidence="1" type="ORF">CBM2634_P190003</name>
</gene>
<organism evidence="1 2">
    <name type="scientific">Cupriavidus taiwanensis</name>
    <dbReference type="NCBI Taxonomy" id="164546"/>
    <lineage>
        <taxon>Bacteria</taxon>
        <taxon>Pseudomonadati</taxon>
        <taxon>Pseudomonadota</taxon>
        <taxon>Betaproteobacteria</taxon>
        <taxon>Burkholderiales</taxon>
        <taxon>Burkholderiaceae</taxon>
        <taxon>Cupriavidus</taxon>
    </lineage>
</organism>
<proteinExistence type="predicted"/>
<dbReference type="EMBL" id="OVTA01000061">
    <property type="protein sequence ID" value="SPS02208.1"/>
    <property type="molecule type" value="Genomic_DNA"/>
</dbReference>
<evidence type="ECO:0000313" key="2">
    <source>
        <dbReference type="Proteomes" id="UP000256805"/>
    </source>
</evidence>
<sequence length="247" mass="26676">MSHGISSATRVKWEASKYAAGKPPNRDHSGWLEPPPNRRRRRVRCYVRCRLMPIAFAVSLLDDTLLSAERSQTSLWSPSWLLQDLEGGLVAVDDVGIKQRVAKQVDHRLHGLAHAHHAGGDGIGRDVSAEAAQQCGLAIQGHAELVLAGGNPGQRRLGEQATGDDTRQGRRDLDAQIAARAGTLDALVLDDTDLSGITSSCSLISTPISTSVVAIVGTEAFGLRQVVTHHFAWQLGTRGLRPRLLRV</sequence>
<dbReference type="Proteomes" id="UP000256805">
    <property type="component" value="Unassembled WGS sequence"/>
</dbReference>
<reference evidence="1 2" key="1">
    <citation type="submission" date="2018-01" db="EMBL/GenBank/DDBJ databases">
        <authorList>
            <person name="Gaut B.S."/>
            <person name="Morton B.R."/>
            <person name="Clegg M.T."/>
            <person name="Duvall M.R."/>
        </authorList>
    </citation>
    <scope>NUCLEOTIDE SEQUENCE [LARGE SCALE GENOMIC DNA]</scope>
    <source>
        <strain evidence="1">Cupriavidus taiwanensis cmp 52</strain>
    </source>
</reference>
<accession>A0A375JAS7</accession>
<protein>
    <submittedName>
        <fullName evidence="1">Uncharacterized protein</fullName>
    </submittedName>
</protein>